<keyword evidence="4" id="KW-1185">Reference proteome</keyword>
<sequence>MGIRSLLRKVFGRTEQDEPTTATVPPQAERTQPTEPEPETTTSAAEPAKASVPAPASSSDRPAGAEHDSGQASDLVAAAFDKAAATSATTAPRVPAQGSDPEAKPAADAVKAAEAVAEPPAPAPITIDIDPEPEAVTLPAVTPEPAVAEPAEAKAEPAAEAAAPVAASPAAEELATAEASAAEATADEAETEAETTPEPAPVDAATTEKPAAEPKAEPAEATVATEPAVVTEPKPEAVAEPAAEAKTEPAAKPATEPKAKTEPVTETAAEPAATPEKPAAEAGAKTEPKAEPVTEPKAKTEPVTEAAAAEPKAEAKPAAEPKAKAEAVAEPVAAAPAAPAGKPAVTLARVKAAAPGLVAPYKAAQAGLKAHGLTGLRATVYLVLDRSGSMRPFYKDGSAQHLGDRTLALAAHLDANATVPVVFFSTDIDGTGAVDLGAHEGRIDELHAGLGRLGRTNYHRAVEEIVAHYEKSGATGPALVIFQTDGAPDAKVAAKQALADAARLPLFFQFVAFGDEDAKGFDFLRRLDVENAGFFHAGPAPREVPDATFYREVLAGLPAWAKARGVVAED</sequence>
<feature type="compositionally biased region" description="Low complexity" evidence="1">
    <location>
        <begin position="104"/>
        <end position="150"/>
    </location>
</feature>
<accession>A0ABV9VAN4</accession>
<protein>
    <submittedName>
        <fullName evidence="3">VWA domain-containing protein</fullName>
    </submittedName>
</protein>
<feature type="compositionally biased region" description="Low complexity" evidence="1">
    <location>
        <begin position="264"/>
        <end position="283"/>
    </location>
</feature>
<dbReference type="RefSeq" id="WP_033296693.1">
    <property type="nucleotide sequence ID" value="NZ_JBFAGR010000003.1"/>
</dbReference>
<evidence type="ECO:0000313" key="3">
    <source>
        <dbReference type="EMBL" id="MFC4980242.1"/>
    </source>
</evidence>
<dbReference type="InterPro" id="IPR019303">
    <property type="entry name" value="vWA_TerF_C"/>
</dbReference>
<gene>
    <name evidence="3" type="ORF">ACFPL4_18105</name>
</gene>
<dbReference type="SUPFAM" id="SSF53300">
    <property type="entry name" value="vWA-like"/>
    <property type="match status" value="1"/>
</dbReference>
<feature type="domain" description="VWFA" evidence="2">
    <location>
        <begin position="377"/>
        <end position="549"/>
    </location>
</feature>
<feature type="compositionally biased region" description="Basic and acidic residues" evidence="1">
    <location>
        <begin position="233"/>
        <end position="263"/>
    </location>
</feature>
<dbReference type="Proteomes" id="UP001595908">
    <property type="component" value="Unassembled WGS sequence"/>
</dbReference>
<dbReference type="SMART" id="SM00327">
    <property type="entry name" value="VWA"/>
    <property type="match status" value="1"/>
</dbReference>
<dbReference type="EMBL" id="JBHSJE010000004">
    <property type="protein sequence ID" value="MFC4980242.1"/>
    <property type="molecule type" value="Genomic_DNA"/>
</dbReference>
<feature type="compositionally biased region" description="Basic and acidic residues" evidence="1">
    <location>
        <begin position="284"/>
        <end position="302"/>
    </location>
</feature>
<dbReference type="Gene3D" id="3.40.50.410">
    <property type="entry name" value="von Willebrand factor, type A domain"/>
    <property type="match status" value="1"/>
</dbReference>
<feature type="compositionally biased region" description="Low complexity" evidence="1">
    <location>
        <begin position="158"/>
        <end position="184"/>
    </location>
</feature>
<dbReference type="GeneID" id="31231116"/>
<dbReference type="InterPro" id="IPR036465">
    <property type="entry name" value="vWFA_dom_sf"/>
</dbReference>
<feature type="compositionally biased region" description="Basic residues" evidence="1">
    <location>
        <begin position="1"/>
        <end position="11"/>
    </location>
</feature>
<feature type="compositionally biased region" description="Basic and acidic residues" evidence="1">
    <location>
        <begin position="311"/>
        <end position="324"/>
    </location>
</feature>
<name>A0ABV9VAN4_STRAZ</name>
<evidence type="ECO:0000313" key="4">
    <source>
        <dbReference type="Proteomes" id="UP001595908"/>
    </source>
</evidence>
<dbReference type="Pfam" id="PF10138">
    <property type="entry name" value="vWA-TerF-like"/>
    <property type="match status" value="1"/>
</dbReference>
<organism evidence="3 4">
    <name type="scientific">Streptomyces atroolivaceus</name>
    <dbReference type="NCBI Taxonomy" id="66869"/>
    <lineage>
        <taxon>Bacteria</taxon>
        <taxon>Bacillati</taxon>
        <taxon>Actinomycetota</taxon>
        <taxon>Actinomycetes</taxon>
        <taxon>Kitasatosporales</taxon>
        <taxon>Streptomycetaceae</taxon>
        <taxon>Streptomyces</taxon>
    </lineage>
</organism>
<dbReference type="CDD" id="cd00198">
    <property type="entry name" value="vWFA"/>
    <property type="match status" value="1"/>
</dbReference>
<feature type="compositionally biased region" description="Low complexity" evidence="1">
    <location>
        <begin position="219"/>
        <end position="232"/>
    </location>
</feature>
<proteinExistence type="predicted"/>
<feature type="compositionally biased region" description="Low complexity" evidence="1">
    <location>
        <begin position="196"/>
        <end position="209"/>
    </location>
</feature>
<evidence type="ECO:0000259" key="2">
    <source>
        <dbReference type="SMART" id="SM00327"/>
    </source>
</evidence>
<feature type="compositionally biased region" description="Low complexity" evidence="1">
    <location>
        <begin position="25"/>
        <end position="62"/>
    </location>
</feature>
<feature type="region of interest" description="Disordered" evidence="1">
    <location>
        <begin position="1"/>
        <end position="324"/>
    </location>
</feature>
<reference evidence="4" key="1">
    <citation type="journal article" date="2019" name="Int. J. Syst. Evol. Microbiol.">
        <title>The Global Catalogue of Microorganisms (GCM) 10K type strain sequencing project: providing services to taxonomists for standard genome sequencing and annotation.</title>
        <authorList>
            <consortium name="The Broad Institute Genomics Platform"/>
            <consortium name="The Broad Institute Genome Sequencing Center for Infectious Disease"/>
            <person name="Wu L."/>
            <person name="Ma J."/>
        </authorList>
    </citation>
    <scope>NUCLEOTIDE SEQUENCE [LARGE SCALE GENOMIC DNA]</scope>
    <source>
        <strain evidence="4">ICMP 257</strain>
    </source>
</reference>
<feature type="compositionally biased region" description="Low complexity" evidence="1">
    <location>
        <begin position="72"/>
        <end position="96"/>
    </location>
</feature>
<feature type="compositionally biased region" description="Acidic residues" evidence="1">
    <location>
        <begin position="185"/>
        <end position="195"/>
    </location>
</feature>
<dbReference type="InterPro" id="IPR002035">
    <property type="entry name" value="VWF_A"/>
</dbReference>
<comment type="caution">
    <text evidence="3">The sequence shown here is derived from an EMBL/GenBank/DDBJ whole genome shotgun (WGS) entry which is preliminary data.</text>
</comment>
<evidence type="ECO:0000256" key="1">
    <source>
        <dbReference type="SAM" id="MobiDB-lite"/>
    </source>
</evidence>